<evidence type="ECO:0000259" key="9">
    <source>
        <dbReference type="Pfam" id="PF16363"/>
    </source>
</evidence>
<dbReference type="Pfam" id="PF00483">
    <property type="entry name" value="NTP_transferase"/>
    <property type="match status" value="1"/>
</dbReference>
<feature type="domain" description="NAD(P)-binding" evidence="9">
    <location>
        <begin position="251"/>
        <end position="552"/>
    </location>
</feature>
<comment type="similarity">
    <text evidence="3 7">Belongs to the NAD(P)-dependent epimerase/dehydratase family. dTDP-glucose dehydratase subfamily.</text>
</comment>
<dbReference type="GO" id="GO:0008460">
    <property type="term" value="F:dTDP-glucose 4,6-dehydratase activity"/>
    <property type="evidence" value="ECO:0007669"/>
    <property type="project" value="UniProtKB-EC"/>
</dbReference>
<gene>
    <name evidence="10" type="ORF">UW84_C0012G0023</name>
</gene>
<dbReference type="InterPro" id="IPR005888">
    <property type="entry name" value="dTDP_Gluc_deHydtase"/>
</dbReference>
<dbReference type="PATRIC" id="fig|1618380.3.peg.199"/>
<dbReference type="AlphaFoldDB" id="A0A0G1KSB5"/>
<protein>
    <recommendedName>
        <fullName evidence="4 7">dTDP-glucose 4,6-dehydratase</fullName>
        <ecNumber evidence="4 7">4.2.1.46</ecNumber>
    </recommendedName>
</protein>
<dbReference type="Gene3D" id="3.90.25.10">
    <property type="entry name" value="UDP-galactose 4-epimerase, domain 1"/>
    <property type="match status" value="1"/>
</dbReference>
<dbReference type="GO" id="GO:0009225">
    <property type="term" value="P:nucleotide-sugar metabolic process"/>
    <property type="evidence" value="ECO:0007669"/>
    <property type="project" value="InterPro"/>
</dbReference>
<evidence type="ECO:0000259" key="8">
    <source>
        <dbReference type="Pfam" id="PF00483"/>
    </source>
</evidence>
<dbReference type="Proteomes" id="UP000034797">
    <property type="component" value="Unassembled WGS sequence"/>
</dbReference>
<dbReference type="Gene3D" id="3.90.550.10">
    <property type="entry name" value="Spore Coat Polysaccharide Biosynthesis Protein SpsA, Chain A"/>
    <property type="match status" value="1"/>
</dbReference>
<dbReference type="InterPro" id="IPR016040">
    <property type="entry name" value="NAD(P)-bd_dom"/>
</dbReference>
<keyword evidence="5" id="KW-0520">NAD</keyword>
<comment type="cofactor">
    <cofactor evidence="2 7">
        <name>NAD(+)</name>
        <dbReference type="ChEBI" id="CHEBI:57540"/>
    </cofactor>
</comment>
<evidence type="ECO:0000256" key="7">
    <source>
        <dbReference type="RuleBase" id="RU004473"/>
    </source>
</evidence>
<comment type="catalytic activity">
    <reaction evidence="1 7">
        <text>dTDP-alpha-D-glucose = dTDP-4-dehydro-6-deoxy-alpha-D-glucose + H2O</text>
        <dbReference type="Rhea" id="RHEA:17221"/>
        <dbReference type="ChEBI" id="CHEBI:15377"/>
        <dbReference type="ChEBI" id="CHEBI:57477"/>
        <dbReference type="ChEBI" id="CHEBI:57649"/>
        <dbReference type="EC" id="4.2.1.46"/>
    </reaction>
</comment>
<dbReference type="Pfam" id="PF16363">
    <property type="entry name" value="GDP_Man_Dehyd"/>
    <property type="match status" value="1"/>
</dbReference>
<comment type="caution">
    <text evidence="10">The sequence shown here is derived from an EMBL/GenBank/DDBJ whole genome shotgun (WGS) entry which is preliminary data.</text>
</comment>
<accession>A0A0G1KSB5</accession>
<dbReference type="SUPFAM" id="SSF53448">
    <property type="entry name" value="Nucleotide-diphospho-sugar transferases"/>
    <property type="match status" value="1"/>
</dbReference>
<evidence type="ECO:0000313" key="11">
    <source>
        <dbReference type="Proteomes" id="UP000034797"/>
    </source>
</evidence>
<dbReference type="InterPro" id="IPR029044">
    <property type="entry name" value="Nucleotide-diphossugar_trans"/>
</dbReference>
<dbReference type="FunFam" id="3.40.50.720:FF:000304">
    <property type="entry name" value="UDP-glucose 4,6-dehydratase"/>
    <property type="match status" value="1"/>
</dbReference>
<dbReference type="NCBIfam" id="TIGR01181">
    <property type="entry name" value="dTDP_gluc_dehyt"/>
    <property type="match status" value="1"/>
</dbReference>
<evidence type="ECO:0000313" key="10">
    <source>
        <dbReference type="EMBL" id="KKT86385.1"/>
    </source>
</evidence>
<organism evidence="10 11">
    <name type="scientific">Candidatus Collierbacteria bacterium GW2011_GWA2_44_99</name>
    <dbReference type="NCBI Taxonomy" id="1618380"/>
    <lineage>
        <taxon>Bacteria</taxon>
        <taxon>Candidatus Collieribacteriota</taxon>
    </lineage>
</organism>
<reference evidence="10 11" key="1">
    <citation type="journal article" date="2015" name="Nature">
        <title>rRNA introns, odd ribosomes, and small enigmatic genomes across a large radiation of phyla.</title>
        <authorList>
            <person name="Brown C.T."/>
            <person name="Hug L.A."/>
            <person name="Thomas B.C."/>
            <person name="Sharon I."/>
            <person name="Castelle C.J."/>
            <person name="Singh A."/>
            <person name="Wilkins M.J."/>
            <person name="Williams K.H."/>
            <person name="Banfield J.F."/>
        </authorList>
    </citation>
    <scope>NUCLEOTIDE SEQUENCE [LARGE SCALE GENOMIC DNA]</scope>
</reference>
<dbReference type="InterPro" id="IPR036291">
    <property type="entry name" value="NAD(P)-bd_dom_sf"/>
</dbReference>
<evidence type="ECO:0000256" key="5">
    <source>
        <dbReference type="ARBA" id="ARBA00023027"/>
    </source>
</evidence>
<evidence type="ECO:0000256" key="1">
    <source>
        <dbReference type="ARBA" id="ARBA00001539"/>
    </source>
</evidence>
<evidence type="ECO:0000256" key="6">
    <source>
        <dbReference type="ARBA" id="ARBA00023239"/>
    </source>
</evidence>
<feature type="domain" description="Nucleotidyl transferase" evidence="8">
    <location>
        <begin position="2"/>
        <end position="238"/>
    </location>
</feature>
<dbReference type="Gene3D" id="3.40.50.720">
    <property type="entry name" value="NAD(P)-binding Rossmann-like Domain"/>
    <property type="match status" value="1"/>
</dbReference>
<dbReference type="EC" id="4.2.1.46" evidence="4 7"/>
<keyword evidence="6 7" id="KW-0456">Lyase</keyword>
<dbReference type="EMBL" id="LCJW01000012">
    <property type="protein sequence ID" value="KKT86385.1"/>
    <property type="molecule type" value="Genomic_DNA"/>
</dbReference>
<dbReference type="CDD" id="cd05246">
    <property type="entry name" value="dTDP_GD_SDR_e"/>
    <property type="match status" value="1"/>
</dbReference>
<dbReference type="InterPro" id="IPR005835">
    <property type="entry name" value="NTP_transferase_dom"/>
</dbReference>
<dbReference type="SUPFAM" id="SSF51735">
    <property type="entry name" value="NAD(P)-binding Rossmann-fold domains"/>
    <property type="match status" value="1"/>
</dbReference>
<evidence type="ECO:0000256" key="3">
    <source>
        <dbReference type="ARBA" id="ARBA00008178"/>
    </source>
</evidence>
<sequence length="579" mass="65968">MKGIILAGGRATRLRPLTWVISKQLLPVYNKPMIYYSIETLVRAGIKDILIVLAPENSGLFLNLLGTGEEFGVHFSYAIQKEPRGLAEAFIIGEDFLDNDDVTMILGDNIIDEDFSEQIKSFKSGGQIYVKKLDNLEEVKRFGVVELDKDNQVLSIEEKPSQPKSMYVSVGLYTYDHRVVDMAKNLKPSPRGELEINGQDSINNTYLERGELKAYVFDSYWQDAGTFDSLLHAGQHMAEKAKKVKSGRRLLVTGGAGFIGSNFIHYWLKKHPADQIINLDSLTYAGHQESLKDIENNQNYTFVKGDITDPKIVDSLVSQVDMVVHFAAETHVDRSIEDPMIFTRTNVLGTQTLLEAAKKYGSRFHHISTDEVFGALKLNSKNKFNGKTKYNPNSPYSASKASSDHLVMSYHTTFGLPVTITNCSNNFGPFQDTEKFIPRAITNLLDGKNILIYGDGRYIRDWMYVEDHCRAIEMVLLKGKIGGSYTVGGMKKDVSNLQVAKKILKIMKLPPNRIEYITDRPGHDRRYAVSWKKINKELGWEPKEPFYKRLKETVAWYRANKWWWQDMKITSENFYNHQP</sequence>
<name>A0A0G1KSB5_9BACT</name>
<proteinExistence type="inferred from homology"/>
<evidence type="ECO:0000256" key="4">
    <source>
        <dbReference type="ARBA" id="ARBA00011990"/>
    </source>
</evidence>
<dbReference type="PANTHER" id="PTHR43000">
    <property type="entry name" value="DTDP-D-GLUCOSE 4,6-DEHYDRATASE-RELATED"/>
    <property type="match status" value="1"/>
</dbReference>
<evidence type="ECO:0000256" key="2">
    <source>
        <dbReference type="ARBA" id="ARBA00001911"/>
    </source>
</evidence>